<dbReference type="Gene3D" id="3.90.550.10">
    <property type="entry name" value="Spore Coat Polysaccharide Biosynthesis Protein SpsA, Chain A"/>
    <property type="match status" value="1"/>
</dbReference>
<proteinExistence type="predicted"/>
<dbReference type="InterPro" id="IPR001173">
    <property type="entry name" value="Glyco_trans_2-like"/>
</dbReference>
<dbReference type="Proteomes" id="UP000658720">
    <property type="component" value="Unassembled WGS sequence"/>
</dbReference>
<reference evidence="2 3" key="1">
    <citation type="submission" date="2020-10" db="EMBL/GenBank/DDBJ databases">
        <authorList>
            <person name="Castelo-Branco R."/>
            <person name="Eusebio N."/>
            <person name="Adriana R."/>
            <person name="Vieira A."/>
            <person name="Brugerolle De Fraissinette N."/>
            <person name="Rezende De Castro R."/>
            <person name="Schneider M.P."/>
            <person name="Vasconcelos V."/>
            <person name="Leao P.N."/>
        </authorList>
    </citation>
    <scope>NUCLEOTIDE SEQUENCE [LARGE SCALE GENOMIC DNA]</scope>
    <source>
        <strain evidence="2 3">LEGE 00031</strain>
    </source>
</reference>
<dbReference type="InterPro" id="IPR029044">
    <property type="entry name" value="Nucleotide-diphossugar_trans"/>
</dbReference>
<protein>
    <submittedName>
        <fullName evidence="2">Glycosyltransferase family 2 protein</fullName>
    </submittedName>
</protein>
<comment type="caution">
    <text evidence="2">The sequence shown here is derived from an EMBL/GenBank/DDBJ whole genome shotgun (WGS) entry which is preliminary data.</text>
</comment>
<dbReference type="SUPFAM" id="SSF53448">
    <property type="entry name" value="Nucleotide-diphospho-sugar transferases"/>
    <property type="match status" value="1"/>
</dbReference>
<name>A0ABR9VSK1_9SYNC</name>
<dbReference type="EMBL" id="JADEVV010000028">
    <property type="protein sequence ID" value="MBE9254337.1"/>
    <property type="molecule type" value="Genomic_DNA"/>
</dbReference>
<keyword evidence="3" id="KW-1185">Reference proteome</keyword>
<sequence length="346" mass="38902">MKLVSVIIPLHNTEAYIADTIRSVLAQTYTNFELIVVDDESSDQSAAIVRQFKDQRIKLIHQKNRGLAGSRNTGIRHAQGEYLAFLDADDLWLPEKLASHVEHLDQNPHIGVSFSRSSFIDGQGQPLGIHQMPKLKNIDAGHLLCRNPVGNGSAPVIRRQVLNDISFLDDRHGFPEFCYFDEAFRLRSEDIECWIRIAIVTDWVIEGIPAALTLYRVNNQGLSADVELQFQSWLQVMEKTAQYAPALVARWGKPAKAYQLRYLARRAVRFQDTDHALNLLGQALSTHWQIILVEPRRTGLTIAAACLLKICPPTFYQSIEAIAIKVTGALQARKIEREANASSQLA</sequence>
<dbReference type="RefSeq" id="WP_194019960.1">
    <property type="nucleotide sequence ID" value="NZ_JADEVV010000028.1"/>
</dbReference>
<dbReference type="CDD" id="cd00761">
    <property type="entry name" value="Glyco_tranf_GTA_type"/>
    <property type="match status" value="1"/>
</dbReference>
<gene>
    <name evidence="2" type="ORF">IQ217_10875</name>
</gene>
<evidence type="ECO:0000313" key="2">
    <source>
        <dbReference type="EMBL" id="MBE9254337.1"/>
    </source>
</evidence>
<feature type="domain" description="Glycosyltransferase 2-like" evidence="1">
    <location>
        <begin position="5"/>
        <end position="162"/>
    </location>
</feature>
<accession>A0ABR9VSK1</accession>
<evidence type="ECO:0000259" key="1">
    <source>
        <dbReference type="Pfam" id="PF00535"/>
    </source>
</evidence>
<organism evidence="2 3">
    <name type="scientific">Synechocystis salina LEGE 00031</name>
    <dbReference type="NCBI Taxonomy" id="1828736"/>
    <lineage>
        <taxon>Bacteria</taxon>
        <taxon>Bacillati</taxon>
        <taxon>Cyanobacteriota</taxon>
        <taxon>Cyanophyceae</taxon>
        <taxon>Synechococcales</taxon>
        <taxon>Merismopediaceae</taxon>
        <taxon>Synechocystis</taxon>
    </lineage>
</organism>
<evidence type="ECO:0000313" key="3">
    <source>
        <dbReference type="Proteomes" id="UP000658720"/>
    </source>
</evidence>
<dbReference type="Pfam" id="PF00535">
    <property type="entry name" value="Glycos_transf_2"/>
    <property type="match status" value="1"/>
</dbReference>
<dbReference type="PANTHER" id="PTHR43685">
    <property type="entry name" value="GLYCOSYLTRANSFERASE"/>
    <property type="match status" value="1"/>
</dbReference>
<dbReference type="InterPro" id="IPR050834">
    <property type="entry name" value="Glycosyltransf_2"/>
</dbReference>
<dbReference type="PANTHER" id="PTHR43685:SF11">
    <property type="entry name" value="GLYCOSYLTRANSFERASE TAGX-RELATED"/>
    <property type="match status" value="1"/>
</dbReference>